<evidence type="ECO:0000256" key="11">
    <source>
        <dbReference type="HAMAP-Rule" id="MF_01209"/>
    </source>
</evidence>
<dbReference type="GO" id="GO:0005524">
    <property type="term" value="F:ATP binding"/>
    <property type="evidence" value="ECO:0007669"/>
    <property type="project" value="UniProtKB-UniRule"/>
</dbReference>
<protein>
    <recommendedName>
        <fullName evidence="11">Carbamoyl phosphate synthase small chain</fullName>
        <ecNumber evidence="11">6.3.5.5</ecNumber>
    </recommendedName>
    <alternativeName>
        <fullName evidence="11">Carbamoyl phosphate synthetase glutamine chain</fullName>
    </alternativeName>
</protein>
<evidence type="ECO:0000256" key="8">
    <source>
        <dbReference type="ARBA" id="ARBA00022975"/>
    </source>
</evidence>
<dbReference type="RefSeq" id="WP_121522542.1">
    <property type="nucleotide sequence ID" value="NZ_RCHR01000003.1"/>
</dbReference>
<dbReference type="SUPFAM" id="SSF52317">
    <property type="entry name" value="Class I glutamine amidotransferase-like"/>
    <property type="match status" value="1"/>
</dbReference>
<keyword evidence="8 11" id="KW-0665">Pyrimidine biosynthesis</keyword>
<dbReference type="GO" id="GO:0004359">
    <property type="term" value="F:glutaminase activity"/>
    <property type="evidence" value="ECO:0007669"/>
    <property type="project" value="RHEA"/>
</dbReference>
<dbReference type="GO" id="GO:0006526">
    <property type="term" value="P:L-arginine biosynthetic process"/>
    <property type="evidence" value="ECO:0007669"/>
    <property type="project" value="UniProtKB-UniRule"/>
</dbReference>
<dbReference type="PRINTS" id="PR00099">
    <property type="entry name" value="CPSGATASE"/>
</dbReference>
<comment type="catalytic activity">
    <reaction evidence="9 11">
        <text>hydrogencarbonate + L-glutamine + 2 ATP + H2O = carbamoyl phosphate + L-glutamate + 2 ADP + phosphate + 2 H(+)</text>
        <dbReference type="Rhea" id="RHEA:18633"/>
        <dbReference type="ChEBI" id="CHEBI:15377"/>
        <dbReference type="ChEBI" id="CHEBI:15378"/>
        <dbReference type="ChEBI" id="CHEBI:17544"/>
        <dbReference type="ChEBI" id="CHEBI:29985"/>
        <dbReference type="ChEBI" id="CHEBI:30616"/>
        <dbReference type="ChEBI" id="CHEBI:43474"/>
        <dbReference type="ChEBI" id="CHEBI:58228"/>
        <dbReference type="ChEBI" id="CHEBI:58359"/>
        <dbReference type="ChEBI" id="CHEBI:456216"/>
        <dbReference type="EC" id="6.3.5.5"/>
    </reaction>
</comment>
<dbReference type="InterPro" id="IPR029062">
    <property type="entry name" value="Class_I_gatase-like"/>
</dbReference>
<dbReference type="UniPathway" id="UPA00068">
    <property type="reaction ID" value="UER00171"/>
</dbReference>
<feature type="region of interest" description="CPSase" evidence="11">
    <location>
        <begin position="1"/>
        <end position="167"/>
    </location>
</feature>
<feature type="binding site" evidence="11">
    <location>
        <position position="288"/>
    </location>
    <ligand>
        <name>L-glutamine</name>
        <dbReference type="ChEBI" id="CHEBI:58359"/>
    </ligand>
</feature>
<evidence type="ECO:0000256" key="3">
    <source>
        <dbReference type="ARBA" id="ARBA00007800"/>
    </source>
</evidence>
<evidence type="ECO:0000313" key="13">
    <source>
        <dbReference type="EMBL" id="RLL44952.1"/>
    </source>
</evidence>
<dbReference type="GO" id="GO:0004088">
    <property type="term" value="F:carbamoyl-phosphate synthase (glutamine-hydrolyzing) activity"/>
    <property type="evidence" value="ECO:0007669"/>
    <property type="project" value="UniProtKB-UniRule"/>
</dbReference>
<evidence type="ECO:0000256" key="7">
    <source>
        <dbReference type="ARBA" id="ARBA00022962"/>
    </source>
</evidence>
<dbReference type="NCBIfam" id="NF009475">
    <property type="entry name" value="PRK12838.1"/>
    <property type="match status" value="1"/>
</dbReference>
<dbReference type="InterPro" id="IPR035686">
    <property type="entry name" value="CPSase_GATase1"/>
</dbReference>
<evidence type="ECO:0000256" key="1">
    <source>
        <dbReference type="ARBA" id="ARBA00004812"/>
    </source>
</evidence>
<dbReference type="Gene3D" id="3.40.50.880">
    <property type="match status" value="1"/>
</dbReference>
<evidence type="ECO:0000256" key="4">
    <source>
        <dbReference type="ARBA" id="ARBA00022598"/>
    </source>
</evidence>
<comment type="pathway">
    <text evidence="1 11">Pyrimidine metabolism; UMP biosynthesis via de novo pathway; (S)-dihydroorotate from bicarbonate: step 1/3.</text>
</comment>
<comment type="subunit">
    <text evidence="11">Composed of two chains; the small (or glutamine) chain promotes the hydrolysis of glutamine to ammonia, which is used by the large (or ammonia) chain to synthesize carbamoyl phosphate. Tetramer of heterodimers (alpha,beta)4.</text>
</comment>
<dbReference type="InterPro" id="IPR006274">
    <property type="entry name" value="CarbamoylP_synth_ssu"/>
</dbReference>
<keyword evidence="5 11" id="KW-0547">Nucleotide-binding</keyword>
<comment type="caution">
    <text evidence="13">The sequence shown here is derived from an EMBL/GenBank/DDBJ whole genome shotgun (WGS) entry which is preliminary data.</text>
</comment>
<dbReference type="PANTHER" id="PTHR43418">
    <property type="entry name" value="MULTIFUNCTIONAL TRYPTOPHAN BIOSYNTHESIS PROTEIN-RELATED"/>
    <property type="match status" value="1"/>
</dbReference>
<feature type="binding site" evidence="11">
    <location>
        <position position="218"/>
    </location>
    <ligand>
        <name>L-glutamine</name>
        <dbReference type="ChEBI" id="CHEBI:58359"/>
    </ligand>
</feature>
<dbReference type="FunFam" id="3.50.30.20:FF:000001">
    <property type="entry name" value="Carbamoyl-phosphate synthase small chain"/>
    <property type="match status" value="1"/>
</dbReference>
<gene>
    <name evidence="11" type="primary">carA</name>
    <name evidence="13" type="ORF">D8M04_08740</name>
</gene>
<feature type="active site" evidence="11">
    <location>
        <position position="330"/>
    </location>
</feature>
<evidence type="ECO:0000256" key="9">
    <source>
        <dbReference type="ARBA" id="ARBA00048816"/>
    </source>
</evidence>
<dbReference type="HAMAP" id="MF_01209">
    <property type="entry name" value="CPSase_S_chain"/>
    <property type="match status" value="1"/>
</dbReference>
<dbReference type="CDD" id="cd01744">
    <property type="entry name" value="GATase1_CPSase"/>
    <property type="match status" value="1"/>
</dbReference>
<keyword evidence="14" id="KW-1185">Reference proteome</keyword>
<keyword evidence="6 11" id="KW-0067">ATP-binding</keyword>
<dbReference type="GO" id="GO:0044205">
    <property type="term" value="P:'de novo' UMP biosynthetic process"/>
    <property type="evidence" value="ECO:0007669"/>
    <property type="project" value="UniProtKB-UniRule"/>
</dbReference>
<feature type="binding site" evidence="11">
    <location>
        <position position="216"/>
    </location>
    <ligand>
        <name>L-glutamine</name>
        <dbReference type="ChEBI" id="CHEBI:58359"/>
    </ligand>
</feature>
<dbReference type="InterPro" id="IPR036480">
    <property type="entry name" value="CarbP_synth_ssu_N_sf"/>
</dbReference>
<evidence type="ECO:0000256" key="5">
    <source>
        <dbReference type="ARBA" id="ARBA00022741"/>
    </source>
</evidence>
<feature type="binding site" evidence="11">
    <location>
        <position position="247"/>
    </location>
    <ligand>
        <name>L-glutamine</name>
        <dbReference type="ChEBI" id="CHEBI:58359"/>
    </ligand>
</feature>
<dbReference type="Pfam" id="PF00988">
    <property type="entry name" value="CPSase_sm_chain"/>
    <property type="match status" value="1"/>
</dbReference>
<keyword evidence="11" id="KW-0028">Amino-acid biosynthesis</keyword>
<feature type="active site" description="Nucleophile" evidence="11">
    <location>
        <position position="243"/>
    </location>
</feature>
<keyword evidence="7 11" id="KW-0315">Glutamine amidotransferase</keyword>
<comment type="pathway">
    <text evidence="2 11">Amino-acid biosynthesis; L-arginine biosynthesis; carbamoyl phosphate from bicarbonate: step 1/1.</text>
</comment>
<evidence type="ECO:0000256" key="2">
    <source>
        <dbReference type="ARBA" id="ARBA00005077"/>
    </source>
</evidence>
<dbReference type="PRINTS" id="PR00096">
    <property type="entry name" value="GATASE"/>
</dbReference>
<evidence type="ECO:0000256" key="10">
    <source>
        <dbReference type="ARBA" id="ARBA00049285"/>
    </source>
</evidence>
<feature type="active site" evidence="11">
    <location>
        <position position="328"/>
    </location>
</feature>
<comment type="similarity">
    <text evidence="3 11">Belongs to the CarA family.</text>
</comment>
<dbReference type="Proteomes" id="UP000270219">
    <property type="component" value="Unassembled WGS sequence"/>
</dbReference>
<feature type="binding site" evidence="11">
    <location>
        <position position="46"/>
    </location>
    <ligand>
        <name>L-glutamine</name>
        <dbReference type="ChEBI" id="CHEBI:58359"/>
    </ligand>
</feature>
<dbReference type="EC" id="6.3.5.5" evidence="11"/>
<dbReference type="Gene3D" id="3.50.30.20">
    <property type="entry name" value="Carbamoyl-phosphate synthase small subunit, N-terminal domain"/>
    <property type="match status" value="1"/>
</dbReference>
<dbReference type="InterPro" id="IPR017926">
    <property type="entry name" value="GATASE"/>
</dbReference>
<comment type="catalytic activity">
    <reaction evidence="10 11">
        <text>L-glutamine + H2O = L-glutamate + NH4(+)</text>
        <dbReference type="Rhea" id="RHEA:15889"/>
        <dbReference type="ChEBI" id="CHEBI:15377"/>
        <dbReference type="ChEBI" id="CHEBI:28938"/>
        <dbReference type="ChEBI" id="CHEBI:29985"/>
        <dbReference type="ChEBI" id="CHEBI:58359"/>
    </reaction>
</comment>
<dbReference type="SUPFAM" id="SSF52021">
    <property type="entry name" value="Carbamoyl phosphate synthetase, small subunit N-terminal domain"/>
    <property type="match status" value="1"/>
</dbReference>
<accession>A0A498DMG6</accession>
<evidence type="ECO:0000256" key="6">
    <source>
        <dbReference type="ARBA" id="ARBA00022840"/>
    </source>
</evidence>
<dbReference type="PANTHER" id="PTHR43418:SF7">
    <property type="entry name" value="CARBAMOYL-PHOSPHATE SYNTHASE SMALL CHAIN"/>
    <property type="match status" value="1"/>
</dbReference>
<comment type="function">
    <text evidence="11">Small subunit of the glutamine-dependent carbamoyl phosphate synthetase (CPSase). CPSase catalyzes the formation of carbamoyl phosphate from the ammonia moiety of glutamine, carbonate, and phosphate donated by ATP, constituting the first step of 2 biosynthetic pathways, one leading to arginine and/or urea and the other to pyrimidine nucleotides. The small subunit (glutamine amidotransferase) binds and cleaves glutamine to supply the large subunit with the substrate ammonia.</text>
</comment>
<feature type="binding site" evidence="11">
    <location>
        <position position="244"/>
    </location>
    <ligand>
        <name>L-glutamine</name>
        <dbReference type="ChEBI" id="CHEBI:58359"/>
    </ligand>
</feature>
<evidence type="ECO:0000313" key="14">
    <source>
        <dbReference type="Proteomes" id="UP000270219"/>
    </source>
</evidence>
<dbReference type="GO" id="GO:0006541">
    <property type="term" value="P:glutamine metabolic process"/>
    <property type="evidence" value="ECO:0007669"/>
    <property type="project" value="InterPro"/>
</dbReference>
<dbReference type="GO" id="GO:0006207">
    <property type="term" value="P:'de novo' pyrimidine nucleobase biosynthetic process"/>
    <property type="evidence" value="ECO:0007669"/>
    <property type="project" value="InterPro"/>
</dbReference>
<keyword evidence="4 11" id="KW-0436">Ligase</keyword>
<dbReference type="SMART" id="SM01097">
    <property type="entry name" value="CPSase_sm_chain"/>
    <property type="match status" value="1"/>
</dbReference>
<keyword evidence="11" id="KW-0055">Arginine biosynthesis</keyword>
<dbReference type="UniPathway" id="UPA00070">
    <property type="reaction ID" value="UER00115"/>
</dbReference>
<dbReference type="OrthoDB" id="9804328at2"/>
<dbReference type="PROSITE" id="PS51273">
    <property type="entry name" value="GATASE_TYPE_1"/>
    <property type="match status" value="1"/>
</dbReference>
<feature type="domain" description="Carbamoyl-phosphate synthase small subunit N-terminal" evidence="12">
    <location>
        <begin position="2"/>
        <end position="132"/>
    </location>
</feature>
<dbReference type="Pfam" id="PF00117">
    <property type="entry name" value="GATase"/>
    <property type="match status" value="1"/>
</dbReference>
<dbReference type="NCBIfam" id="TIGR01368">
    <property type="entry name" value="CPSaseIIsmall"/>
    <property type="match status" value="1"/>
</dbReference>
<reference evidence="13 14" key="1">
    <citation type="submission" date="2018-10" db="EMBL/GenBank/DDBJ databases">
        <title>Oceanobacillus sp. YLB-02 draft genome.</title>
        <authorList>
            <person name="Yu L."/>
        </authorList>
    </citation>
    <scope>NUCLEOTIDE SEQUENCE [LARGE SCALE GENOMIC DNA]</scope>
    <source>
        <strain evidence="13 14">YLB-02</strain>
    </source>
</reference>
<dbReference type="InterPro" id="IPR002474">
    <property type="entry name" value="CarbamoylP_synth_ssu_N"/>
</dbReference>
<feature type="binding site" evidence="11">
    <location>
        <position position="285"/>
    </location>
    <ligand>
        <name>L-glutamine</name>
        <dbReference type="ChEBI" id="CHEBI:58359"/>
    </ligand>
</feature>
<feature type="binding site" evidence="11">
    <location>
        <position position="287"/>
    </location>
    <ligand>
        <name>L-glutamine</name>
        <dbReference type="ChEBI" id="CHEBI:58359"/>
    </ligand>
</feature>
<proteinExistence type="inferred from homology"/>
<dbReference type="InterPro" id="IPR050472">
    <property type="entry name" value="Anth_synth/Amidotransfase"/>
</dbReference>
<dbReference type="EMBL" id="RCHR01000003">
    <property type="protein sequence ID" value="RLL44952.1"/>
    <property type="molecule type" value="Genomic_DNA"/>
</dbReference>
<name>A0A498DMG6_9BACI</name>
<evidence type="ECO:0000259" key="12">
    <source>
        <dbReference type="SMART" id="SM01097"/>
    </source>
</evidence>
<dbReference type="AlphaFoldDB" id="A0A498DMG6"/>
<sequence>MTSGYLILETGETFSGNLIGADIEVEGEVVFNTSMTGYQEMITDPSYKGQILTFCYPIIGNYGINEQDNESEELAVSGVIMNDLCEEPSHYQSTASLSQKLKHANIPGLVNIDTRALVAVIRKHGTVSGKIVKTKKAQRSSWHKPNAIQLVHSVSVKKDESYGYGEPHIVMVDFGYKKSILQALLDQGCRVSIVPWNTTMDYIRALNPDGVLISNGPGDPMELTEVFPTIKAITEQYPTLGICLGHQLIVLSYGGRTTKMPFGHRGGNHPVKDLITGKVQMTSQNHGYVVVEDSVDSEQFQIVFKNVNDQSVEGVKHVRLPVQSVQFHPEAHPGPSDSAYIFTDFIGQVLAARGRKYVTA</sequence>
<organism evidence="13 14">
    <name type="scientific">Oceanobacillus piezotolerans</name>
    <dbReference type="NCBI Taxonomy" id="2448030"/>
    <lineage>
        <taxon>Bacteria</taxon>
        <taxon>Bacillati</taxon>
        <taxon>Bacillota</taxon>
        <taxon>Bacilli</taxon>
        <taxon>Bacillales</taxon>
        <taxon>Bacillaceae</taxon>
        <taxon>Oceanobacillus</taxon>
    </lineage>
</organism>